<dbReference type="EMBL" id="JBBWWQ010000012">
    <property type="protein sequence ID" value="KAK8934181.1"/>
    <property type="molecule type" value="Genomic_DNA"/>
</dbReference>
<organism evidence="2 3">
    <name type="scientific">Platanthera zijinensis</name>
    <dbReference type="NCBI Taxonomy" id="2320716"/>
    <lineage>
        <taxon>Eukaryota</taxon>
        <taxon>Viridiplantae</taxon>
        <taxon>Streptophyta</taxon>
        <taxon>Embryophyta</taxon>
        <taxon>Tracheophyta</taxon>
        <taxon>Spermatophyta</taxon>
        <taxon>Magnoliopsida</taxon>
        <taxon>Liliopsida</taxon>
        <taxon>Asparagales</taxon>
        <taxon>Orchidaceae</taxon>
        <taxon>Orchidoideae</taxon>
        <taxon>Orchideae</taxon>
        <taxon>Orchidinae</taxon>
        <taxon>Platanthera</taxon>
    </lineage>
</organism>
<dbReference type="AlphaFoldDB" id="A0AAP0BAE7"/>
<accession>A0AAP0BAE7</accession>
<keyword evidence="3" id="KW-1185">Reference proteome</keyword>
<reference evidence="2 3" key="1">
    <citation type="journal article" date="2022" name="Nat. Plants">
        <title>Genomes of leafy and leafless Platanthera orchids illuminate the evolution of mycoheterotrophy.</title>
        <authorList>
            <person name="Li M.H."/>
            <person name="Liu K.W."/>
            <person name="Li Z."/>
            <person name="Lu H.C."/>
            <person name="Ye Q.L."/>
            <person name="Zhang D."/>
            <person name="Wang J.Y."/>
            <person name="Li Y.F."/>
            <person name="Zhong Z.M."/>
            <person name="Liu X."/>
            <person name="Yu X."/>
            <person name="Liu D.K."/>
            <person name="Tu X.D."/>
            <person name="Liu B."/>
            <person name="Hao Y."/>
            <person name="Liao X.Y."/>
            <person name="Jiang Y.T."/>
            <person name="Sun W.H."/>
            <person name="Chen J."/>
            <person name="Chen Y.Q."/>
            <person name="Ai Y."/>
            <person name="Zhai J.W."/>
            <person name="Wu S.S."/>
            <person name="Zhou Z."/>
            <person name="Hsiao Y.Y."/>
            <person name="Wu W.L."/>
            <person name="Chen Y.Y."/>
            <person name="Lin Y.F."/>
            <person name="Hsu J.L."/>
            <person name="Li C.Y."/>
            <person name="Wang Z.W."/>
            <person name="Zhao X."/>
            <person name="Zhong W.Y."/>
            <person name="Ma X.K."/>
            <person name="Ma L."/>
            <person name="Huang J."/>
            <person name="Chen G.Z."/>
            <person name="Huang M.Z."/>
            <person name="Huang L."/>
            <person name="Peng D.H."/>
            <person name="Luo Y.B."/>
            <person name="Zou S.Q."/>
            <person name="Chen S.P."/>
            <person name="Lan S."/>
            <person name="Tsai W.C."/>
            <person name="Van de Peer Y."/>
            <person name="Liu Z.J."/>
        </authorList>
    </citation>
    <scope>NUCLEOTIDE SEQUENCE [LARGE SCALE GENOMIC DNA]</scope>
    <source>
        <strain evidence="2">Lor287</strain>
    </source>
</reference>
<comment type="caution">
    <text evidence="2">The sequence shown here is derived from an EMBL/GenBank/DDBJ whole genome shotgun (WGS) entry which is preliminary data.</text>
</comment>
<dbReference type="Proteomes" id="UP001418222">
    <property type="component" value="Unassembled WGS sequence"/>
</dbReference>
<evidence type="ECO:0000313" key="3">
    <source>
        <dbReference type="Proteomes" id="UP001418222"/>
    </source>
</evidence>
<feature type="compositionally biased region" description="Basic and acidic residues" evidence="1">
    <location>
        <begin position="44"/>
        <end position="54"/>
    </location>
</feature>
<protein>
    <submittedName>
        <fullName evidence="2">Uncharacterized protein</fullName>
    </submittedName>
</protein>
<name>A0AAP0BAE7_9ASPA</name>
<gene>
    <name evidence="2" type="ORF">KSP39_PZI015163</name>
</gene>
<sequence length="187" mass="20320">MEGEDGRGTKKPKGCEGSPADLRPTPTKLASGKHLPITGAQTGFRKEAAGEHAGKWPFRGARPGDVWESEGKGEHHIGASFFRQCDDVWSIGRATSGVRPRHPMIPRSSRRWETKSLGPGGSTRLWLSTTGPSPFIRLEKPSYWSNRAAKRGMGRLLDAVGDCKDPSFLFKSSSSNGRFVSQVNGSN</sequence>
<proteinExistence type="predicted"/>
<evidence type="ECO:0000256" key="1">
    <source>
        <dbReference type="SAM" id="MobiDB-lite"/>
    </source>
</evidence>
<evidence type="ECO:0000313" key="2">
    <source>
        <dbReference type="EMBL" id="KAK8934181.1"/>
    </source>
</evidence>
<feature type="region of interest" description="Disordered" evidence="1">
    <location>
        <begin position="1"/>
        <end position="62"/>
    </location>
</feature>